<evidence type="ECO:0000256" key="1">
    <source>
        <dbReference type="ARBA" id="ARBA00010617"/>
    </source>
</evidence>
<evidence type="ECO:0000256" key="2">
    <source>
        <dbReference type="ARBA" id="ARBA00022723"/>
    </source>
</evidence>
<dbReference type="InterPro" id="IPR001128">
    <property type="entry name" value="Cyt_P450"/>
</dbReference>
<organism evidence="5">
    <name type="scientific">Oryza sativa subsp. japonica</name>
    <name type="common">Rice</name>
    <dbReference type="NCBI Taxonomy" id="39947"/>
    <lineage>
        <taxon>Eukaryota</taxon>
        <taxon>Viridiplantae</taxon>
        <taxon>Streptophyta</taxon>
        <taxon>Embryophyta</taxon>
        <taxon>Tracheophyta</taxon>
        <taxon>Spermatophyta</taxon>
        <taxon>Magnoliopsida</taxon>
        <taxon>Liliopsida</taxon>
        <taxon>Poales</taxon>
        <taxon>Poaceae</taxon>
        <taxon>BOP clade</taxon>
        <taxon>Oryzoideae</taxon>
        <taxon>Oryzeae</taxon>
        <taxon>Oryzinae</taxon>
        <taxon>Oryza</taxon>
        <taxon>Oryza sativa</taxon>
    </lineage>
</organism>
<name>Q338Z3_ORYSJ</name>
<accession>Q338Z3</accession>
<dbReference type="PANTHER" id="PTHR24286:SF12">
    <property type="entry name" value="CYTOCHROME P450 FAMILY PROTEIN, EXPRESSED"/>
    <property type="match status" value="1"/>
</dbReference>
<keyword evidence="3 4" id="KW-0408">Iron</keyword>
<evidence type="ECO:0000313" key="5">
    <source>
        <dbReference type="EMBL" id="ABB47389.1"/>
    </source>
</evidence>
<evidence type="ECO:0000256" key="3">
    <source>
        <dbReference type="ARBA" id="ARBA00023004"/>
    </source>
</evidence>
<reference evidence="5" key="2">
    <citation type="submission" date="2003-05" db="EMBL/GenBank/DDBJ databases">
        <authorList>
            <person name="Buell C.R."/>
            <person name="Wing R.A."/>
            <person name="McCombie W.R."/>
            <person name="Messing J."/>
            <person name="Yuan Q."/>
            <person name="Ouyang S."/>
        </authorList>
    </citation>
    <scope>NUCLEOTIDE SEQUENCE</scope>
</reference>
<evidence type="ECO:0000256" key="4">
    <source>
        <dbReference type="RuleBase" id="RU000461"/>
    </source>
</evidence>
<proteinExistence type="inferred from homology"/>
<dbReference type="EMBL" id="DP000086">
    <property type="protein sequence ID" value="ABB47389.1"/>
    <property type="molecule type" value="Genomic_DNA"/>
</dbReference>
<dbReference type="PRINTS" id="PR00359">
    <property type="entry name" value="BP450"/>
</dbReference>
<dbReference type="AlphaFoldDB" id="Q338Z3"/>
<keyword evidence="4" id="KW-0560">Oxidoreductase</keyword>
<dbReference type="GO" id="GO:0016705">
    <property type="term" value="F:oxidoreductase activity, acting on paired donors, with incorporation or reduction of molecular oxygen"/>
    <property type="evidence" value="ECO:0007669"/>
    <property type="project" value="InterPro"/>
</dbReference>
<dbReference type="GO" id="GO:0005506">
    <property type="term" value="F:iron ion binding"/>
    <property type="evidence" value="ECO:0007669"/>
    <property type="project" value="InterPro"/>
</dbReference>
<dbReference type="GO" id="GO:0004497">
    <property type="term" value="F:monooxygenase activity"/>
    <property type="evidence" value="ECO:0007669"/>
    <property type="project" value="UniProtKB-KW"/>
</dbReference>
<keyword evidence="2 4" id="KW-0479">Metal-binding</keyword>
<dbReference type="Gene3D" id="1.10.630.10">
    <property type="entry name" value="Cytochrome P450"/>
    <property type="match status" value="1"/>
</dbReference>
<protein>
    <submittedName>
        <fullName evidence="5">Cytochrome P450 90D2, putative</fullName>
    </submittedName>
</protein>
<dbReference type="InterPro" id="IPR017972">
    <property type="entry name" value="Cyt_P450_CS"/>
</dbReference>
<gene>
    <name evidence="5" type="ordered locus">LOC_Os10g23130</name>
</gene>
<dbReference type="SUPFAM" id="SSF48264">
    <property type="entry name" value="Cytochrome P450"/>
    <property type="match status" value="1"/>
</dbReference>
<reference evidence="5" key="1">
    <citation type="journal article" date="2003" name="Science">
        <title>In-depth view of structure, activity, and evolution of rice chromosome 10.</title>
        <authorList>
            <consortium name="Rice Chromosome 10 Sequencing Consortium"/>
        </authorList>
    </citation>
    <scope>NUCLEOTIDE SEQUENCE [LARGE SCALE GENOMIC DNA]</scope>
</reference>
<sequence>MDVVEETIRLANISPMLYRVALRDVEYRGYTIPEGWKVIVWIRSLHVDPKYYDDPLSFNPDRWDKAAKPGTYQVFGGGERICAGNMLARLQLTIMLHHLSCGYKYSLNFQTFINSTCVQLFSVIIHPLYFFFNGSIYFFQMGVVES</sequence>
<keyword evidence="4" id="KW-0349">Heme</keyword>
<comment type="similarity">
    <text evidence="1 4">Belongs to the cytochrome P450 family.</text>
</comment>
<reference evidence="5" key="3">
    <citation type="submission" date="2006-07" db="EMBL/GenBank/DDBJ databases">
        <authorList>
            <person name="Buell R."/>
        </authorList>
    </citation>
    <scope>NUCLEOTIDE SEQUENCE</scope>
</reference>
<dbReference type="PROSITE" id="PS00086">
    <property type="entry name" value="CYTOCHROME_P450"/>
    <property type="match status" value="1"/>
</dbReference>
<dbReference type="InterPro" id="IPR002397">
    <property type="entry name" value="Cyt_P450_B"/>
</dbReference>
<dbReference type="Pfam" id="PF00067">
    <property type="entry name" value="p450"/>
    <property type="match status" value="1"/>
</dbReference>
<dbReference type="GO" id="GO:0020037">
    <property type="term" value="F:heme binding"/>
    <property type="evidence" value="ECO:0007669"/>
    <property type="project" value="InterPro"/>
</dbReference>
<keyword evidence="4" id="KW-0503">Monooxygenase</keyword>
<dbReference type="InterPro" id="IPR036396">
    <property type="entry name" value="Cyt_P450_sf"/>
</dbReference>
<dbReference type="PANTHER" id="PTHR24286">
    <property type="entry name" value="CYTOCHROME P450 26"/>
    <property type="match status" value="1"/>
</dbReference>